<evidence type="ECO:0000313" key="1">
    <source>
        <dbReference type="EMBL" id="MFC1419606.1"/>
    </source>
</evidence>
<evidence type="ECO:0000313" key="2">
    <source>
        <dbReference type="Proteomes" id="UP001592531"/>
    </source>
</evidence>
<sequence length="97" mass="10205">MSSLEQTVAKLRSVAAELAHSQGSAAYDTTIGAGVLGKNFAAADGLLSTHDSMQSWIASMISKLQGFIDDYGGQTGQAAANYTRQEAQTKQDLYSNS</sequence>
<protein>
    <recommendedName>
        <fullName evidence="3">WXG100 family type VII secretion target</fullName>
    </recommendedName>
</protein>
<comment type="caution">
    <text evidence="1">The sequence shown here is derived from an EMBL/GenBank/DDBJ whole genome shotgun (WGS) entry which is preliminary data.</text>
</comment>
<dbReference type="RefSeq" id="WP_380539196.1">
    <property type="nucleotide sequence ID" value="NZ_JBHFAB010000019.1"/>
</dbReference>
<reference evidence="1 2" key="1">
    <citation type="submission" date="2024-09" db="EMBL/GenBank/DDBJ databases">
        <authorList>
            <person name="Lee S.D."/>
        </authorList>
    </citation>
    <scope>NUCLEOTIDE SEQUENCE [LARGE SCALE GENOMIC DNA]</scope>
    <source>
        <strain evidence="1 2">N8-3</strain>
    </source>
</reference>
<organism evidence="1 2">
    <name type="scientific">Streptacidiphilus cavernicola</name>
    <dbReference type="NCBI Taxonomy" id="3342716"/>
    <lineage>
        <taxon>Bacteria</taxon>
        <taxon>Bacillati</taxon>
        <taxon>Actinomycetota</taxon>
        <taxon>Actinomycetes</taxon>
        <taxon>Kitasatosporales</taxon>
        <taxon>Streptomycetaceae</taxon>
        <taxon>Streptacidiphilus</taxon>
    </lineage>
</organism>
<dbReference type="EMBL" id="JBHFAB010000019">
    <property type="protein sequence ID" value="MFC1419606.1"/>
    <property type="molecule type" value="Genomic_DNA"/>
</dbReference>
<evidence type="ECO:0008006" key="3">
    <source>
        <dbReference type="Google" id="ProtNLM"/>
    </source>
</evidence>
<gene>
    <name evidence="1" type="ORF">ACEZDE_23660</name>
</gene>
<dbReference type="Proteomes" id="UP001592531">
    <property type="component" value="Unassembled WGS sequence"/>
</dbReference>
<accession>A0ABV6W0S6</accession>
<name>A0ABV6W0S6_9ACTN</name>
<proteinExistence type="predicted"/>
<keyword evidence="2" id="KW-1185">Reference proteome</keyword>